<dbReference type="Pfam" id="PF13312">
    <property type="entry name" value="DUF4081"/>
    <property type="match status" value="1"/>
</dbReference>
<dbReference type="PROSITE" id="PS51186">
    <property type="entry name" value="GNAT"/>
    <property type="match status" value="1"/>
</dbReference>
<evidence type="ECO:0000313" key="2">
    <source>
        <dbReference type="EMBL" id="CAB4697738.1"/>
    </source>
</evidence>
<dbReference type="GO" id="GO:0016747">
    <property type="term" value="F:acyltransferase activity, transferring groups other than amino-acyl groups"/>
    <property type="evidence" value="ECO:0007669"/>
    <property type="project" value="InterPro"/>
</dbReference>
<reference evidence="2" key="1">
    <citation type="submission" date="2020-05" db="EMBL/GenBank/DDBJ databases">
        <authorList>
            <person name="Chiriac C."/>
            <person name="Salcher M."/>
            <person name="Ghai R."/>
            <person name="Kavagutti S V."/>
        </authorList>
    </citation>
    <scope>NUCLEOTIDE SEQUENCE</scope>
</reference>
<sequence length="279" mass="30475">MIVRLLVEEDSRHSVREILERDSVTNAFITSRLNRWLDSSLSLSKLSGEFWVVEDAGSFEALVYVGANLVPTLCSEQAIDAIVGRLARETRRSSSITGPASVVLSLWETLEPSWGSARVIRNAQPLLVIDSAPLVEPDVDVRAVEPVELSLIFPSAVEMFTQEVGTSPLGVDNGASFRSRLAELILQGRAFARIENGEVLFKAEIGLCTPRAAQIQGVWTQPARRGEGIATAGMASVVLEALKSSERVSLYVNDFNESALRVYEKVGFMRHGTLASVLF</sequence>
<evidence type="ECO:0000313" key="3">
    <source>
        <dbReference type="EMBL" id="CAB5038966.1"/>
    </source>
</evidence>
<dbReference type="InterPro" id="IPR016181">
    <property type="entry name" value="Acyl_CoA_acyltransferase"/>
</dbReference>
<feature type="domain" description="N-acetyltransferase" evidence="1">
    <location>
        <begin position="139"/>
        <end position="279"/>
    </location>
</feature>
<dbReference type="InterPro" id="IPR000182">
    <property type="entry name" value="GNAT_dom"/>
</dbReference>
<dbReference type="PIRSF" id="PIRSF021603">
    <property type="entry name" value="UCP21603_acetyltransf"/>
    <property type="match status" value="1"/>
</dbReference>
<name>A0A6J6PMP2_9ZZZZ</name>
<gene>
    <name evidence="2" type="ORF">UFOPK2593_00446</name>
    <name evidence="3" type="ORF">UFOPK4234_00879</name>
</gene>
<dbReference type="AlphaFoldDB" id="A0A6J6PMP2"/>
<dbReference type="Pfam" id="PF00583">
    <property type="entry name" value="Acetyltransf_1"/>
    <property type="match status" value="1"/>
</dbReference>
<evidence type="ECO:0000259" key="1">
    <source>
        <dbReference type="PROSITE" id="PS51186"/>
    </source>
</evidence>
<dbReference type="InterPro" id="IPR016794">
    <property type="entry name" value="UCP21603_acetyltransf"/>
</dbReference>
<dbReference type="Gene3D" id="3.40.630.30">
    <property type="match status" value="1"/>
</dbReference>
<dbReference type="InterPro" id="IPR025289">
    <property type="entry name" value="DUF4081"/>
</dbReference>
<organism evidence="2">
    <name type="scientific">freshwater metagenome</name>
    <dbReference type="NCBI Taxonomy" id="449393"/>
    <lineage>
        <taxon>unclassified sequences</taxon>
        <taxon>metagenomes</taxon>
        <taxon>ecological metagenomes</taxon>
    </lineage>
</organism>
<dbReference type="SUPFAM" id="SSF55729">
    <property type="entry name" value="Acyl-CoA N-acyltransferases (Nat)"/>
    <property type="match status" value="1"/>
</dbReference>
<accession>A0A6J6PMP2</accession>
<proteinExistence type="predicted"/>
<protein>
    <submittedName>
        <fullName evidence="2">Unannotated protein</fullName>
    </submittedName>
</protein>
<dbReference type="EMBL" id="CAEZXW010000017">
    <property type="protein sequence ID" value="CAB4697738.1"/>
    <property type="molecule type" value="Genomic_DNA"/>
</dbReference>
<dbReference type="EMBL" id="CAFBQA010000044">
    <property type="protein sequence ID" value="CAB5038966.1"/>
    <property type="molecule type" value="Genomic_DNA"/>
</dbReference>